<dbReference type="Proteomes" id="UP000644699">
    <property type="component" value="Unassembled WGS sequence"/>
</dbReference>
<dbReference type="EMBL" id="BMIQ01000004">
    <property type="protein sequence ID" value="GGE09029.1"/>
    <property type="molecule type" value="Genomic_DNA"/>
</dbReference>
<dbReference type="Gene3D" id="1.10.10.1320">
    <property type="entry name" value="Anti-sigma factor, zinc-finger domain"/>
    <property type="match status" value="1"/>
</dbReference>
<keyword evidence="1" id="KW-0812">Transmembrane</keyword>
<dbReference type="RefSeq" id="WP_188909852.1">
    <property type="nucleotide sequence ID" value="NZ_BMIQ01000004.1"/>
</dbReference>
<comment type="caution">
    <text evidence="3">The sequence shown here is derived from an EMBL/GenBank/DDBJ whole genome shotgun (WGS) entry which is preliminary data.</text>
</comment>
<accession>A0A916ZQC8</accession>
<dbReference type="InterPro" id="IPR027383">
    <property type="entry name" value="Znf_put"/>
</dbReference>
<evidence type="ECO:0000313" key="3">
    <source>
        <dbReference type="EMBL" id="GGE09029.1"/>
    </source>
</evidence>
<sequence length="255" mass="27499">MTKDDRPVSEEDLHAYADGVLDAARHAEVEAHLAARPEEAARVETWRRQNETLRALYGPAASEPVPARLHPRRLAAARPVPALPWRRLAAVLVLLALGAGAGWFGRGEFEAGAPAGSLVAEAVAAHRLYAGEVVHPVEVRAEDSAHLKAWLSKRLSRPLALPDLTGQGLAFVGGRLLPAGDGPAAQLMYEDEGGRRLTLYIVPAPEAEETALRLASADGLEAVFWRDETLRCALVGELPRDSLRRIATDAYKQLG</sequence>
<name>A0A916ZQC8_9HYPH</name>
<gene>
    <name evidence="3" type="primary">prtR</name>
    <name evidence="3" type="ORF">GCM10011390_30140</name>
</gene>
<reference evidence="3" key="2">
    <citation type="submission" date="2020-09" db="EMBL/GenBank/DDBJ databases">
        <authorList>
            <person name="Sun Q."/>
            <person name="Zhou Y."/>
        </authorList>
    </citation>
    <scope>NUCLEOTIDE SEQUENCE</scope>
    <source>
        <strain evidence="3">CGMCC 1.15367</strain>
    </source>
</reference>
<dbReference type="AlphaFoldDB" id="A0A916ZQC8"/>
<feature type="transmembrane region" description="Helical" evidence="1">
    <location>
        <begin position="88"/>
        <end position="105"/>
    </location>
</feature>
<organism evidence="3 4">
    <name type="scientific">Aureimonas endophytica</name>
    <dbReference type="NCBI Taxonomy" id="2027858"/>
    <lineage>
        <taxon>Bacteria</taxon>
        <taxon>Pseudomonadati</taxon>
        <taxon>Pseudomonadota</taxon>
        <taxon>Alphaproteobacteria</taxon>
        <taxon>Hyphomicrobiales</taxon>
        <taxon>Aurantimonadaceae</taxon>
        <taxon>Aureimonas</taxon>
    </lineage>
</organism>
<evidence type="ECO:0000313" key="4">
    <source>
        <dbReference type="Proteomes" id="UP000644699"/>
    </source>
</evidence>
<keyword evidence="4" id="KW-1185">Reference proteome</keyword>
<feature type="domain" description="Putative zinc-finger" evidence="2">
    <location>
        <begin position="11"/>
        <end position="34"/>
    </location>
</feature>
<keyword evidence="1" id="KW-1133">Transmembrane helix</keyword>
<keyword evidence="1" id="KW-0472">Membrane</keyword>
<dbReference type="Pfam" id="PF13490">
    <property type="entry name" value="zf-HC2"/>
    <property type="match status" value="1"/>
</dbReference>
<evidence type="ECO:0000256" key="1">
    <source>
        <dbReference type="SAM" id="Phobius"/>
    </source>
</evidence>
<protein>
    <submittedName>
        <fullName evidence="3">Transcriptional regulator</fullName>
    </submittedName>
</protein>
<reference evidence="3" key="1">
    <citation type="journal article" date="2014" name="Int. J. Syst. Evol. Microbiol.">
        <title>Complete genome sequence of Corynebacterium casei LMG S-19264T (=DSM 44701T), isolated from a smear-ripened cheese.</title>
        <authorList>
            <consortium name="US DOE Joint Genome Institute (JGI-PGF)"/>
            <person name="Walter F."/>
            <person name="Albersmeier A."/>
            <person name="Kalinowski J."/>
            <person name="Ruckert C."/>
        </authorList>
    </citation>
    <scope>NUCLEOTIDE SEQUENCE</scope>
    <source>
        <strain evidence="3">CGMCC 1.15367</strain>
    </source>
</reference>
<proteinExistence type="predicted"/>
<evidence type="ECO:0000259" key="2">
    <source>
        <dbReference type="Pfam" id="PF13490"/>
    </source>
</evidence>
<dbReference type="InterPro" id="IPR041916">
    <property type="entry name" value="Anti_sigma_zinc_sf"/>
</dbReference>